<dbReference type="SUPFAM" id="SSF111369">
    <property type="entry name" value="HlyD-like secretion proteins"/>
    <property type="match status" value="1"/>
</dbReference>
<gene>
    <name evidence="3" type="ORF">HMPREF2086_00717</name>
</gene>
<keyword evidence="4" id="KW-1185">Reference proteome</keyword>
<comment type="caution">
    <text evidence="3">The sequence shown here is derived from an EMBL/GenBank/DDBJ whole genome shotgun (WGS) entry which is preliminary data.</text>
</comment>
<dbReference type="Gene3D" id="2.40.30.170">
    <property type="match status" value="1"/>
</dbReference>
<name>V8CB89_9HELI</name>
<dbReference type="PANTHER" id="PTHR30469:SF15">
    <property type="entry name" value="HLYD FAMILY OF SECRETION PROTEINS"/>
    <property type="match status" value="1"/>
</dbReference>
<dbReference type="OrthoDB" id="5342664at2"/>
<evidence type="ECO:0000256" key="1">
    <source>
        <dbReference type="SAM" id="MobiDB-lite"/>
    </source>
</evidence>
<sequence length="267" mass="29578">MKKSAKFLILFLFGLGGVNYAEDIYAVFNVKAIKDANLAIDVSGVVEKIFVDVDSEVKKGAQLLVLDNKDKAAQLESIKQQYLFAKAQWERYAKSADAVDKNTLDQQKSNFKKLEADYQYYQSMYNKSILRAPFDGTIAEKKIEVGDGVGGTSTALFRLVSAEKKLVLQFDSKHLSKVKIGDTFEYAIDGIGSKQSVIINKIYPTIDKSTRKATAEASAPNTLKPGLFGDGFIKANAPQRIQNPQNLPNPQNLQENTGQENQKPQNN</sequence>
<dbReference type="PANTHER" id="PTHR30469">
    <property type="entry name" value="MULTIDRUG RESISTANCE PROTEIN MDTA"/>
    <property type="match status" value="1"/>
</dbReference>
<dbReference type="Proteomes" id="UP000018731">
    <property type="component" value="Unassembled WGS sequence"/>
</dbReference>
<feature type="region of interest" description="Disordered" evidence="1">
    <location>
        <begin position="238"/>
        <end position="267"/>
    </location>
</feature>
<feature type="compositionally biased region" description="Polar residues" evidence="1">
    <location>
        <begin position="255"/>
        <end position="267"/>
    </location>
</feature>
<protein>
    <recommendedName>
        <fullName evidence="2">CzcB-like barrel-sandwich hybrid domain-containing protein</fullName>
    </recommendedName>
</protein>
<dbReference type="HOGENOM" id="CLU_097838_0_0_7"/>
<dbReference type="Pfam" id="PF25973">
    <property type="entry name" value="BSH_CzcB"/>
    <property type="match status" value="1"/>
</dbReference>
<evidence type="ECO:0000259" key="2">
    <source>
        <dbReference type="Pfam" id="PF25973"/>
    </source>
</evidence>
<evidence type="ECO:0000313" key="3">
    <source>
        <dbReference type="EMBL" id="ETD23971.1"/>
    </source>
</evidence>
<feature type="domain" description="CzcB-like barrel-sandwich hybrid" evidence="2">
    <location>
        <begin position="38"/>
        <end position="154"/>
    </location>
</feature>
<dbReference type="RefSeq" id="WP_023927442.1">
    <property type="nucleotide sequence ID" value="NZ_KI669454.1"/>
</dbReference>
<dbReference type="Gene3D" id="1.10.287.470">
    <property type="entry name" value="Helix hairpin bin"/>
    <property type="match status" value="1"/>
</dbReference>
<dbReference type="GO" id="GO:0015562">
    <property type="term" value="F:efflux transmembrane transporter activity"/>
    <property type="evidence" value="ECO:0007669"/>
    <property type="project" value="TreeGrafter"/>
</dbReference>
<dbReference type="EMBL" id="AZJI01000004">
    <property type="protein sequence ID" value="ETD23971.1"/>
    <property type="molecule type" value="Genomic_DNA"/>
</dbReference>
<dbReference type="eggNOG" id="COG0845">
    <property type="taxonomic scope" value="Bacteria"/>
</dbReference>
<dbReference type="Gene3D" id="2.40.50.100">
    <property type="match status" value="1"/>
</dbReference>
<accession>V8CB89</accession>
<dbReference type="STRING" id="1357400.HMPREF2086_00717"/>
<reference evidence="3 4" key="1">
    <citation type="journal article" date="2014" name="Genome Announc.">
        <title>Draft genome sequences of six enterohepatic helicobacter species isolated from humans and one from rhesus macaques.</title>
        <authorList>
            <person name="Shen Z."/>
            <person name="Sheh A."/>
            <person name="Young S.K."/>
            <person name="Abouelliel A."/>
            <person name="Ward D.V."/>
            <person name="Earl A.M."/>
            <person name="Fox J.G."/>
        </authorList>
    </citation>
    <scope>NUCLEOTIDE SEQUENCE [LARGE SCALE GENOMIC DNA]</scope>
    <source>
        <strain evidence="3 4">MIT 99-5501</strain>
    </source>
</reference>
<dbReference type="InterPro" id="IPR058647">
    <property type="entry name" value="BSH_CzcB-like"/>
</dbReference>
<evidence type="ECO:0000313" key="4">
    <source>
        <dbReference type="Proteomes" id="UP000018731"/>
    </source>
</evidence>
<dbReference type="PATRIC" id="fig|1357400.3.peg.990"/>
<organism evidence="3 4">
    <name type="scientific">Helicobacter macacae MIT 99-5501</name>
    <dbReference type="NCBI Taxonomy" id="1357400"/>
    <lineage>
        <taxon>Bacteria</taxon>
        <taxon>Pseudomonadati</taxon>
        <taxon>Campylobacterota</taxon>
        <taxon>Epsilonproteobacteria</taxon>
        <taxon>Campylobacterales</taxon>
        <taxon>Helicobacteraceae</taxon>
        <taxon>Helicobacter</taxon>
    </lineage>
</organism>
<feature type="compositionally biased region" description="Low complexity" evidence="1">
    <location>
        <begin position="242"/>
        <end position="254"/>
    </location>
</feature>
<dbReference type="AlphaFoldDB" id="V8CB89"/>
<dbReference type="GO" id="GO:1990281">
    <property type="term" value="C:efflux pump complex"/>
    <property type="evidence" value="ECO:0007669"/>
    <property type="project" value="TreeGrafter"/>
</dbReference>
<proteinExistence type="predicted"/>